<gene>
    <name evidence="6" type="ordered locus">Desdi_2250</name>
</gene>
<accession>L0F9I4</accession>
<dbReference type="EMBL" id="CP003344">
    <property type="protein sequence ID" value="AGA69680.1"/>
    <property type="molecule type" value="Genomic_DNA"/>
</dbReference>
<evidence type="ECO:0000313" key="6">
    <source>
        <dbReference type="EMBL" id="AGA69680.1"/>
    </source>
</evidence>
<keyword evidence="7" id="KW-1185">Reference proteome</keyword>
<proteinExistence type="predicted"/>
<dbReference type="AlphaFoldDB" id="L0F9I4"/>
<dbReference type="InterPro" id="IPR017896">
    <property type="entry name" value="4Fe4S_Fe-S-bd"/>
</dbReference>
<dbReference type="Proteomes" id="UP000010797">
    <property type="component" value="Chromosome"/>
</dbReference>
<dbReference type="eggNOG" id="COG1148">
    <property type="taxonomic scope" value="Bacteria"/>
</dbReference>
<evidence type="ECO:0000256" key="3">
    <source>
        <dbReference type="ARBA" id="ARBA00023004"/>
    </source>
</evidence>
<evidence type="ECO:0000256" key="4">
    <source>
        <dbReference type="ARBA" id="ARBA00023014"/>
    </source>
</evidence>
<evidence type="ECO:0000256" key="2">
    <source>
        <dbReference type="ARBA" id="ARBA00022723"/>
    </source>
</evidence>
<keyword evidence="1" id="KW-0004">4Fe-4S</keyword>
<sequence>MCELCLQHGEGKKWYEVMRNYSQELYSQNNREKYAQEFIANSQTSMLPMIEKMAEMKKHKPALYRPYRSIGTRYMKRNHIGQVVPLEDALQVLERAQSITRIPCVCRSAIKGVKNARYCFALGMDPFKVFGGFPELKGSLEVLTLEQAKALVAQFDQEGLVHSIWTFKTPFIGALCNCDQDCMAYKSTVSLEVMEVMYKAEYLAHIDPAECVGCRNCMKYCQFGAIEYSSLDQKCCVNLEKCYGCGLCRSGCKKDAVSIEAKALF</sequence>
<organism evidence="6 7">
    <name type="scientific">Desulfitobacterium dichloroeliminans (strain LMG P-21439 / DCA1)</name>
    <dbReference type="NCBI Taxonomy" id="871963"/>
    <lineage>
        <taxon>Bacteria</taxon>
        <taxon>Bacillati</taxon>
        <taxon>Bacillota</taxon>
        <taxon>Clostridia</taxon>
        <taxon>Eubacteriales</taxon>
        <taxon>Desulfitobacteriaceae</taxon>
        <taxon>Desulfitobacterium</taxon>
    </lineage>
</organism>
<keyword evidence="4" id="KW-0411">Iron-sulfur</keyword>
<dbReference type="KEGG" id="ddl:Desdi_2250"/>
<dbReference type="STRING" id="871963.Desdi_2250"/>
<dbReference type="OrthoDB" id="9789936at2"/>
<dbReference type="HOGENOM" id="CLU_989462_0_0_9"/>
<evidence type="ECO:0000313" key="7">
    <source>
        <dbReference type="Proteomes" id="UP000010797"/>
    </source>
</evidence>
<keyword evidence="2" id="KW-0479">Metal-binding</keyword>
<feature type="domain" description="4Fe-4S ferredoxin-type" evidence="5">
    <location>
        <begin position="233"/>
        <end position="262"/>
    </location>
</feature>
<keyword evidence="3" id="KW-0408">Iron</keyword>
<feature type="domain" description="4Fe-4S ferredoxin-type" evidence="5">
    <location>
        <begin position="202"/>
        <end position="231"/>
    </location>
</feature>
<dbReference type="Pfam" id="PF00037">
    <property type="entry name" value="Fer4"/>
    <property type="match status" value="1"/>
</dbReference>
<name>L0F9I4_DESDL</name>
<reference evidence="7" key="1">
    <citation type="submission" date="2012-02" db="EMBL/GenBank/DDBJ databases">
        <title>Complete sequence of Desulfitobacterium dichloroeliminans LMG P-21439.</title>
        <authorList>
            <person name="Lucas S."/>
            <person name="Han J."/>
            <person name="Lapidus A."/>
            <person name="Cheng J.-F."/>
            <person name="Goodwin L."/>
            <person name="Pitluck S."/>
            <person name="Peters L."/>
            <person name="Ovchinnikova G."/>
            <person name="Teshima H."/>
            <person name="Detter J.C."/>
            <person name="Han C."/>
            <person name="Tapia R."/>
            <person name="Land M."/>
            <person name="Hauser L."/>
            <person name="Kyrpides N."/>
            <person name="Ivanova N."/>
            <person name="Pagani I."/>
            <person name="Kruse T."/>
            <person name="de Vos W.M."/>
            <person name="Boon N."/>
            <person name="Smidt H."/>
            <person name="Woyke T."/>
        </authorList>
    </citation>
    <scope>NUCLEOTIDE SEQUENCE [LARGE SCALE GENOMIC DNA]</scope>
    <source>
        <strain evidence="7">LMG P-21439 / DCA1</strain>
    </source>
</reference>
<dbReference type="PANTHER" id="PTHR43687:SF3">
    <property type="entry name" value="4FE-4S FERREDOXIN-TYPE DOMAIN-CONTAINING PROTEIN"/>
    <property type="match status" value="1"/>
</dbReference>
<dbReference type="Gene3D" id="3.30.70.20">
    <property type="match status" value="1"/>
</dbReference>
<dbReference type="GO" id="GO:0046872">
    <property type="term" value="F:metal ion binding"/>
    <property type="evidence" value="ECO:0007669"/>
    <property type="project" value="UniProtKB-KW"/>
</dbReference>
<dbReference type="GO" id="GO:0051539">
    <property type="term" value="F:4 iron, 4 sulfur cluster binding"/>
    <property type="evidence" value="ECO:0007669"/>
    <property type="project" value="UniProtKB-KW"/>
</dbReference>
<dbReference type="InterPro" id="IPR050572">
    <property type="entry name" value="Fe-S_Ferredoxin"/>
</dbReference>
<evidence type="ECO:0000256" key="1">
    <source>
        <dbReference type="ARBA" id="ARBA00022485"/>
    </source>
</evidence>
<evidence type="ECO:0000259" key="5">
    <source>
        <dbReference type="PROSITE" id="PS51379"/>
    </source>
</evidence>
<dbReference type="SUPFAM" id="SSF54862">
    <property type="entry name" value="4Fe-4S ferredoxins"/>
    <property type="match status" value="1"/>
</dbReference>
<dbReference type="PANTHER" id="PTHR43687">
    <property type="entry name" value="ADENYLYLSULFATE REDUCTASE, BETA SUBUNIT"/>
    <property type="match status" value="1"/>
</dbReference>
<protein>
    <recommendedName>
        <fullName evidence="5">4Fe-4S ferredoxin-type domain-containing protein</fullName>
    </recommendedName>
</protein>
<dbReference type="PROSITE" id="PS51379">
    <property type="entry name" value="4FE4S_FER_2"/>
    <property type="match status" value="2"/>
</dbReference>